<dbReference type="PROSITE" id="PS50801">
    <property type="entry name" value="STAS"/>
    <property type="match status" value="1"/>
</dbReference>
<feature type="transmembrane region" description="Helical" evidence="6">
    <location>
        <begin position="315"/>
        <end position="341"/>
    </location>
</feature>
<keyword evidence="4 6" id="KW-0472">Membrane</keyword>
<evidence type="ECO:0000256" key="2">
    <source>
        <dbReference type="ARBA" id="ARBA00022692"/>
    </source>
</evidence>
<dbReference type="GeneID" id="94348424"/>
<feature type="transmembrane region" description="Helical" evidence="6">
    <location>
        <begin position="132"/>
        <end position="152"/>
    </location>
</feature>
<dbReference type="RefSeq" id="XP_067820784.1">
    <property type="nucleotide sequence ID" value="XM_067962753.1"/>
</dbReference>
<keyword evidence="3 6" id="KW-1133">Transmembrane helix</keyword>
<dbReference type="InterPro" id="IPR036513">
    <property type="entry name" value="STAS_dom_sf"/>
</dbReference>
<organism evidence="8 9">
    <name type="scientific">Bremia lactucae</name>
    <name type="common">Lettuce downy mildew</name>
    <dbReference type="NCBI Taxonomy" id="4779"/>
    <lineage>
        <taxon>Eukaryota</taxon>
        <taxon>Sar</taxon>
        <taxon>Stramenopiles</taxon>
        <taxon>Oomycota</taxon>
        <taxon>Peronosporomycetes</taxon>
        <taxon>Peronosporales</taxon>
        <taxon>Peronosporaceae</taxon>
        <taxon>Bremia</taxon>
    </lineage>
</organism>
<feature type="transmembrane region" description="Helical" evidence="6">
    <location>
        <begin position="164"/>
        <end position="185"/>
    </location>
</feature>
<accession>A0A976FQJ5</accession>
<feature type="transmembrane region" description="Helical" evidence="6">
    <location>
        <begin position="474"/>
        <end position="493"/>
    </location>
</feature>
<dbReference type="KEGG" id="blac:94348424"/>
<evidence type="ECO:0000259" key="7">
    <source>
        <dbReference type="PROSITE" id="PS50801"/>
    </source>
</evidence>
<dbReference type="AlphaFoldDB" id="A0A976FQJ5"/>
<evidence type="ECO:0000256" key="5">
    <source>
        <dbReference type="SAM" id="MobiDB-lite"/>
    </source>
</evidence>
<dbReference type="InterPro" id="IPR002645">
    <property type="entry name" value="STAS_dom"/>
</dbReference>
<evidence type="ECO:0000256" key="4">
    <source>
        <dbReference type="ARBA" id="ARBA00023136"/>
    </source>
</evidence>
<dbReference type="EMBL" id="SHOA02000004">
    <property type="protein sequence ID" value="TDH71285.1"/>
    <property type="molecule type" value="Genomic_DNA"/>
</dbReference>
<dbReference type="Gene3D" id="3.30.750.24">
    <property type="entry name" value="STAS domain"/>
    <property type="match status" value="1"/>
</dbReference>
<protein>
    <recommendedName>
        <fullName evidence="7">STAS domain-containing protein</fullName>
    </recommendedName>
</protein>
<evidence type="ECO:0000313" key="8">
    <source>
        <dbReference type="EMBL" id="TDH71285.1"/>
    </source>
</evidence>
<dbReference type="Pfam" id="PF00916">
    <property type="entry name" value="Sulfate_transp"/>
    <property type="match status" value="2"/>
</dbReference>
<dbReference type="CDD" id="cd07042">
    <property type="entry name" value="STAS_SulP_like_sulfate_transporter"/>
    <property type="match status" value="1"/>
</dbReference>
<dbReference type="InterPro" id="IPR001902">
    <property type="entry name" value="SLC26A/SulP_fam"/>
</dbReference>
<feature type="compositionally biased region" description="Polar residues" evidence="5">
    <location>
        <begin position="275"/>
        <end position="287"/>
    </location>
</feature>
<evidence type="ECO:0000313" key="9">
    <source>
        <dbReference type="Proteomes" id="UP000294530"/>
    </source>
</evidence>
<feature type="transmembrane region" description="Helical" evidence="6">
    <location>
        <begin position="205"/>
        <end position="223"/>
    </location>
</feature>
<feature type="transmembrane region" description="Helical" evidence="6">
    <location>
        <begin position="417"/>
        <end position="437"/>
    </location>
</feature>
<dbReference type="FunFam" id="3.30.750.24:FF:000021">
    <property type="entry name" value="Sulfate Permease (SulP) Family"/>
    <property type="match status" value="1"/>
</dbReference>
<dbReference type="Pfam" id="PF01740">
    <property type="entry name" value="STAS"/>
    <property type="match status" value="1"/>
</dbReference>
<feature type="transmembrane region" description="Helical" evidence="6">
    <location>
        <begin position="381"/>
        <end position="405"/>
    </location>
</feature>
<gene>
    <name evidence="8" type="ORF">CCR75_004667</name>
</gene>
<dbReference type="InterPro" id="IPR011547">
    <property type="entry name" value="SLC26A/SulP_dom"/>
</dbReference>
<feature type="domain" description="STAS" evidence="7">
    <location>
        <begin position="573"/>
        <end position="682"/>
    </location>
</feature>
<keyword evidence="9" id="KW-1185">Reference proteome</keyword>
<comment type="subcellular location">
    <subcellularLocation>
        <location evidence="1">Membrane</location>
        <topology evidence="1">Multi-pass membrane protein</topology>
    </subcellularLocation>
</comment>
<comment type="caution">
    <text evidence="8">The sequence shown here is derived from an EMBL/GenBank/DDBJ whole genome shotgun (WGS) entry which is preliminary data.</text>
</comment>
<reference evidence="8 9" key="1">
    <citation type="journal article" date="2021" name="Genome Biol.">
        <title>AFLAP: assembly-free linkage analysis pipeline using k-mers from genome sequencing data.</title>
        <authorList>
            <person name="Fletcher K."/>
            <person name="Zhang L."/>
            <person name="Gil J."/>
            <person name="Han R."/>
            <person name="Cavanaugh K."/>
            <person name="Michelmore R."/>
        </authorList>
    </citation>
    <scope>NUCLEOTIDE SEQUENCE [LARGE SCALE GENOMIC DNA]</scope>
    <source>
        <strain evidence="8 9">SF5</strain>
    </source>
</reference>
<evidence type="ECO:0000256" key="1">
    <source>
        <dbReference type="ARBA" id="ARBA00004141"/>
    </source>
</evidence>
<evidence type="ECO:0000256" key="6">
    <source>
        <dbReference type="SAM" id="Phobius"/>
    </source>
</evidence>
<dbReference type="OrthoDB" id="288203at2759"/>
<dbReference type="Proteomes" id="UP000294530">
    <property type="component" value="Unassembled WGS sequence"/>
</dbReference>
<name>A0A976FQJ5_BRELC</name>
<feature type="transmembrane region" description="Helical" evidence="6">
    <location>
        <begin position="513"/>
        <end position="539"/>
    </location>
</feature>
<feature type="region of interest" description="Disordered" evidence="5">
    <location>
        <begin position="275"/>
        <end position="305"/>
    </location>
</feature>
<keyword evidence="2 6" id="KW-0812">Transmembrane</keyword>
<dbReference type="GO" id="GO:0016020">
    <property type="term" value="C:membrane"/>
    <property type="evidence" value="ECO:0007669"/>
    <property type="project" value="UniProtKB-SubCell"/>
</dbReference>
<dbReference type="GO" id="GO:0055085">
    <property type="term" value="P:transmembrane transport"/>
    <property type="evidence" value="ECO:0007669"/>
    <property type="project" value="InterPro"/>
</dbReference>
<dbReference type="PANTHER" id="PTHR11814">
    <property type="entry name" value="SULFATE TRANSPORTER"/>
    <property type="match status" value="1"/>
</dbReference>
<proteinExistence type="predicted"/>
<feature type="compositionally biased region" description="Basic and acidic residues" evidence="5">
    <location>
        <begin position="288"/>
        <end position="301"/>
    </location>
</feature>
<sequence>MFWLRELIKMQSHQPSERYALPKRTWNQQLQHYAPIFRWLPHYNIQRDLKYDLVAGVTVAMMLIPQEVSLSIIMHVPANHGLYTAATAPFVYAIFGSSTVLSVSSGSEVSLLVGATLENIQDVHERVATSTLMAFLSGCILLVVRILNLSLIADFFSRPVMGGFISAGGFLIMLSQVPNALGFQIQPQEFPPAKVVEILQHLSETNFNALSVAVVSIMYLLLVKTIKKRFFSTSKGMQLFHVLPPSVLKKGDLESDRADHISSLAGHGVSLNEEQVTTYQEAQSTPQDENKSHVDAGKDDVSGNQPRVLTPKRTVVFLFFMRTLCDLGPLVVCIFGGIVGYTLGPSHLRLTGEIPSGFPAPKVPWYGLTSHLVETHRFGTILYHSLTVAIVVFLSSIAMAKRLAIQRGEDIRTEQELTGIGLASIVCGFFQAVPPTGGMSRTAVNMQNAHTQLSSMITCCLVVLALYTLTNTLYYLPSATLAAIIIVAGSTLIEFQEAKWLYRIKRDEFLVWAASFVLTLGLGVLNGLFASILCCLLALMWKSKAQKVTVLGQLDHGLFVDREEVSDTVFQSDVIAIQVESSLYFGNCDRVVQSIEREMVRLSKLGVATRGVVLDARYMNNMDATTIQVLSEIQEKLAVRGVRLAIANAKSRIYDLLAATNLLERILASDPTISVEQAVEMMRELPRIGVPAASYSI</sequence>
<feature type="transmembrane region" description="Helical" evidence="6">
    <location>
        <begin position="449"/>
        <end position="467"/>
    </location>
</feature>
<evidence type="ECO:0000256" key="3">
    <source>
        <dbReference type="ARBA" id="ARBA00022989"/>
    </source>
</evidence>
<dbReference type="SUPFAM" id="SSF52091">
    <property type="entry name" value="SpoIIaa-like"/>
    <property type="match status" value="1"/>
</dbReference>